<keyword evidence="3 6" id="KW-0067">ATP-binding</keyword>
<evidence type="ECO:0000256" key="1">
    <source>
        <dbReference type="ARBA" id="ARBA00022448"/>
    </source>
</evidence>
<evidence type="ECO:0000313" key="6">
    <source>
        <dbReference type="EMBL" id="GIF87304.1"/>
    </source>
</evidence>
<name>A0A8J3K0S8_9ACTN</name>
<dbReference type="InterPro" id="IPR003593">
    <property type="entry name" value="AAA+_ATPase"/>
</dbReference>
<dbReference type="PANTHER" id="PTHR24220">
    <property type="entry name" value="IMPORT ATP-BINDING PROTEIN"/>
    <property type="match status" value="1"/>
</dbReference>
<dbReference type="PANTHER" id="PTHR24220:SF685">
    <property type="entry name" value="ABC TRANSPORTER RELATED"/>
    <property type="match status" value="1"/>
</dbReference>
<keyword evidence="1" id="KW-0813">Transport</keyword>
<reference evidence="6 7" key="1">
    <citation type="submission" date="2021-01" db="EMBL/GenBank/DDBJ databases">
        <title>Whole genome shotgun sequence of Catellatospora chokoriensis NBRC 107358.</title>
        <authorList>
            <person name="Komaki H."/>
            <person name="Tamura T."/>
        </authorList>
    </citation>
    <scope>NUCLEOTIDE SEQUENCE [LARGE SCALE GENOMIC DNA]</scope>
    <source>
        <strain evidence="6 7">NBRC 107358</strain>
    </source>
</reference>
<sequence length="316" mass="33208">MNGTVTCRGLVYIYRLEGYDVVALGGVDLDIAPGESVALLGPSGSGKSTLLSLLAGLIRPAAGRATVGETDLAKASESDLARMRATEVGVVLQGAERNLLPYLTAEQNVRFAQRAARAHGVSAAELPAPRDVLALVGLLGVRGRLRQRPHELTPGERQRLALAVALAHKPGLLLADEPTSQLDSVARDEVIAALESVRRAGTTVVVVTHDPEVGAGMGRQVTIRDGRVGGEGRLGEEFAVVGRDGSVHLPPDVLAMLPPGTRLRVHPRPDGTVLLAPAHAAQPGSEVVPADEYEPEDDGTAYRRGQIVPDYSREVA</sequence>
<accession>A0A8J3K0S8</accession>
<dbReference type="EMBL" id="BONG01000003">
    <property type="protein sequence ID" value="GIF87304.1"/>
    <property type="molecule type" value="Genomic_DNA"/>
</dbReference>
<dbReference type="InterPro" id="IPR017911">
    <property type="entry name" value="MacB-like_ATP-bd"/>
</dbReference>
<dbReference type="InterPro" id="IPR003439">
    <property type="entry name" value="ABC_transporter-like_ATP-bd"/>
</dbReference>
<feature type="compositionally biased region" description="Acidic residues" evidence="4">
    <location>
        <begin position="289"/>
        <end position="299"/>
    </location>
</feature>
<dbReference type="Gene3D" id="3.40.50.300">
    <property type="entry name" value="P-loop containing nucleotide triphosphate hydrolases"/>
    <property type="match status" value="1"/>
</dbReference>
<dbReference type="InterPro" id="IPR027417">
    <property type="entry name" value="P-loop_NTPase"/>
</dbReference>
<evidence type="ECO:0000256" key="4">
    <source>
        <dbReference type="SAM" id="MobiDB-lite"/>
    </source>
</evidence>
<evidence type="ECO:0000313" key="7">
    <source>
        <dbReference type="Proteomes" id="UP000619293"/>
    </source>
</evidence>
<evidence type="ECO:0000256" key="2">
    <source>
        <dbReference type="ARBA" id="ARBA00022741"/>
    </source>
</evidence>
<organism evidence="6 7">
    <name type="scientific">Catellatospora chokoriensis</name>
    <dbReference type="NCBI Taxonomy" id="310353"/>
    <lineage>
        <taxon>Bacteria</taxon>
        <taxon>Bacillati</taxon>
        <taxon>Actinomycetota</taxon>
        <taxon>Actinomycetes</taxon>
        <taxon>Micromonosporales</taxon>
        <taxon>Micromonosporaceae</taxon>
        <taxon>Catellatospora</taxon>
    </lineage>
</organism>
<dbReference type="SUPFAM" id="SSF52540">
    <property type="entry name" value="P-loop containing nucleoside triphosphate hydrolases"/>
    <property type="match status" value="1"/>
</dbReference>
<dbReference type="AlphaFoldDB" id="A0A8J3K0S8"/>
<keyword evidence="2" id="KW-0547">Nucleotide-binding</keyword>
<evidence type="ECO:0000256" key="3">
    <source>
        <dbReference type="ARBA" id="ARBA00022840"/>
    </source>
</evidence>
<protein>
    <submittedName>
        <fullName evidence="6">ABC transporter ATP-binding protein</fullName>
    </submittedName>
</protein>
<dbReference type="CDD" id="cd03255">
    <property type="entry name" value="ABC_MJ0796_LolCDE_FtsE"/>
    <property type="match status" value="1"/>
</dbReference>
<gene>
    <name evidence="6" type="ORF">Cch02nite_07480</name>
</gene>
<feature type="domain" description="ABC transporter" evidence="5">
    <location>
        <begin position="5"/>
        <end position="250"/>
    </location>
</feature>
<dbReference type="GO" id="GO:0005524">
    <property type="term" value="F:ATP binding"/>
    <property type="evidence" value="ECO:0007669"/>
    <property type="project" value="UniProtKB-KW"/>
</dbReference>
<dbReference type="GO" id="GO:0022857">
    <property type="term" value="F:transmembrane transporter activity"/>
    <property type="evidence" value="ECO:0007669"/>
    <property type="project" value="TreeGrafter"/>
</dbReference>
<dbReference type="GO" id="GO:0016887">
    <property type="term" value="F:ATP hydrolysis activity"/>
    <property type="evidence" value="ECO:0007669"/>
    <property type="project" value="InterPro"/>
</dbReference>
<dbReference type="SMART" id="SM00382">
    <property type="entry name" value="AAA"/>
    <property type="match status" value="1"/>
</dbReference>
<dbReference type="Pfam" id="PF00005">
    <property type="entry name" value="ABC_tran"/>
    <property type="match status" value="1"/>
</dbReference>
<dbReference type="RefSeq" id="WP_191844229.1">
    <property type="nucleotide sequence ID" value="NZ_BAAALB010000036.1"/>
</dbReference>
<evidence type="ECO:0000259" key="5">
    <source>
        <dbReference type="PROSITE" id="PS50893"/>
    </source>
</evidence>
<proteinExistence type="predicted"/>
<dbReference type="InterPro" id="IPR015854">
    <property type="entry name" value="ABC_transpr_LolD-like"/>
</dbReference>
<dbReference type="GO" id="GO:0005886">
    <property type="term" value="C:plasma membrane"/>
    <property type="evidence" value="ECO:0007669"/>
    <property type="project" value="TreeGrafter"/>
</dbReference>
<feature type="region of interest" description="Disordered" evidence="4">
    <location>
        <begin position="280"/>
        <end position="316"/>
    </location>
</feature>
<dbReference type="Proteomes" id="UP000619293">
    <property type="component" value="Unassembled WGS sequence"/>
</dbReference>
<dbReference type="PROSITE" id="PS50893">
    <property type="entry name" value="ABC_TRANSPORTER_2"/>
    <property type="match status" value="1"/>
</dbReference>
<keyword evidence="7" id="KW-1185">Reference proteome</keyword>
<comment type="caution">
    <text evidence="6">The sequence shown here is derived from an EMBL/GenBank/DDBJ whole genome shotgun (WGS) entry which is preliminary data.</text>
</comment>